<dbReference type="SMART" id="SM01323">
    <property type="entry name" value="YajC"/>
    <property type="match status" value="1"/>
</dbReference>
<dbReference type="InterPro" id="IPR003849">
    <property type="entry name" value="Preprotein_translocase_YajC"/>
</dbReference>
<dbReference type="GO" id="GO:0005886">
    <property type="term" value="C:plasma membrane"/>
    <property type="evidence" value="ECO:0007669"/>
    <property type="project" value="UniProtKB-SubCell"/>
</dbReference>
<gene>
    <name evidence="10" type="ORF">MNBD_GAMMA08-2066</name>
</gene>
<evidence type="ECO:0000256" key="8">
    <source>
        <dbReference type="ARBA" id="ARBA00023136"/>
    </source>
</evidence>
<proteinExistence type="predicted"/>
<evidence type="ECO:0000256" key="9">
    <source>
        <dbReference type="SAM" id="Phobius"/>
    </source>
</evidence>
<keyword evidence="6 9" id="KW-1133">Transmembrane helix</keyword>
<organism evidence="10">
    <name type="scientific">hydrothermal vent metagenome</name>
    <dbReference type="NCBI Taxonomy" id="652676"/>
    <lineage>
        <taxon>unclassified sequences</taxon>
        <taxon>metagenomes</taxon>
        <taxon>ecological metagenomes</taxon>
    </lineage>
</organism>
<dbReference type="Pfam" id="PF02699">
    <property type="entry name" value="YajC"/>
    <property type="match status" value="1"/>
</dbReference>
<evidence type="ECO:0000313" key="10">
    <source>
        <dbReference type="EMBL" id="VAW59185.1"/>
    </source>
</evidence>
<feature type="transmembrane region" description="Helical" evidence="9">
    <location>
        <begin position="22"/>
        <end position="40"/>
    </location>
</feature>
<dbReference type="PANTHER" id="PTHR33909">
    <property type="entry name" value="SEC TRANSLOCON ACCESSORY COMPLEX SUBUNIT YAJC"/>
    <property type="match status" value="1"/>
</dbReference>
<protein>
    <submittedName>
        <fullName evidence="10">Protein translocase subunit YajC</fullName>
    </submittedName>
</protein>
<accession>A0A3B0WT71</accession>
<keyword evidence="3" id="KW-1003">Cell membrane</keyword>
<sequence>MSFFISDALAEGGAASQQGDPITALLFPIGLLVLFYFFLIRPQSKRAKEQKAMVSALSKGDEVLTQGGILGKITKVTDSFVTLEISNNVNIVVQKSAMGSLMPKGTIKEQNS</sequence>
<dbReference type="EMBL" id="UOFH01000063">
    <property type="protein sequence ID" value="VAW59185.1"/>
    <property type="molecule type" value="Genomic_DNA"/>
</dbReference>
<evidence type="ECO:0000256" key="5">
    <source>
        <dbReference type="ARBA" id="ARBA00022927"/>
    </source>
</evidence>
<name>A0A3B0WT71_9ZZZZ</name>
<dbReference type="PANTHER" id="PTHR33909:SF1">
    <property type="entry name" value="SEC TRANSLOCON ACCESSORY COMPLEX SUBUNIT YAJC"/>
    <property type="match status" value="1"/>
</dbReference>
<evidence type="ECO:0000256" key="1">
    <source>
        <dbReference type="ARBA" id="ARBA00004162"/>
    </source>
</evidence>
<keyword evidence="5" id="KW-0653">Protein transport</keyword>
<dbReference type="AlphaFoldDB" id="A0A3B0WT71"/>
<comment type="subcellular location">
    <subcellularLocation>
        <location evidence="1">Cell membrane</location>
        <topology evidence="1">Single-pass membrane protein</topology>
    </subcellularLocation>
</comment>
<keyword evidence="8 9" id="KW-0472">Membrane</keyword>
<evidence type="ECO:0000256" key="7">
    <source>
        <dbReference type="ARBA" id="ARBA00023010"/>
    </source>
</evidence>
<evidence type="ECO:0000256" key="3">
    <source>
        <dbReference type="ARBA" id="ARBA00022475"/>
    </source>
</evidence>
<reference evidence="10" key="1">
    <citation type="submission" date="2018-06" db="EMBL/GenBank/DDBJ databases">
        <authorList>
            <person name="Zhirakovskaya E."/>
        </authorList>
    </citation>
    <scope>NUCLEOTIDE SEQUENCE</scope>
</reference>
<dbReference type="GO" id="GO:0015031">
    <property type="term" value="P:protein transport"/>
    <property type="evidence" value="ECO:0007669"/>
    <property type="project" value="UniProtKB-KW"/>
</dbReference>
<evidence type="ECO:0000256" key="6">
    <source>
        <dbReference type="ARBA" id="ARBA00022989"/>
    </source>
</evidence>
<keyword evidence="2" id="KW-0813">Transport</keyword>
<keyword evidence="4 9" id="KW-0812">Transmembrane</keyword>
<dbReference type="PRINTS" id="PR01853">
    <property type="entry name" value="YAJCTRNLCASE"/>
</dbReference>
<evidence type="ECO:0000256" key="4">
    <source>
        <dbReference type="ARBA" id="ARBA00022692"/>
    </source>
</evidence>
<keyword evidence="7" id="KW-0811">Translocation</keyword>
<evidence type="ECO:0000256" key="2">
    <source>
        <dbReference type="ARBA" id="ARBA00022448"/>
    </source>
</evidence>
<dbReference type="NCBIfam" id="TIGR00739">
    <property type="entry name" value="yajC"/>
    <property type="match status" value="1"/>
</dbReference>